<feature type="binding site" evidence="10">
    <location>
        <position position="288"/>
    </location>
    <ligand>
        <name>ATP</name>
        <dbReference type="ChEBI" id="CHEBI:30616"/>
    </ligand>
</feature>
<accession>A0A0J1FS06</accession>
<dbReference type="EMBL" id="LDZY01000006">
    <property type="protein sequence ID" value="KLU66062.1"/>
    <property type="molecule type" value="Genomic_DNA"/>
</dbReference>
<feature type="domain" description="Glutamine amidotransferase type-2" evidence="12">
    <location>
        <begin position="2"/>
        <end position="210"/>
    </location>
</feature>
<keyword evidence="5 10" id="KW-0067">ATP-binding</keyword>
<evidence type="ECO:0000256" key="3">
    <source>
        <dbReference type="ARBA" id="ARBA00012737"/>
    </source>
</evidence>
<dbReference type="Gene3D" id="3.40.50.620">
    <property type="entry name" value="HUPs"/>
    <property type="match status" value="1"/>
</dbReference>
<evidence type="ECO:0000256" key="4">
    <source>
        <dbReference type="ARBA" id="ARBA00022741"/>
    </source>
</evidence>
<feature type="binding site" evidence="10">
    <location>
        <begin position="369"/>
        <end position="370"/>
    </location>
    <ligand>
        <name>ATP</name>
        <dbReference type="ChEBI" id="CHEBI:30616"/>
    </ligand>
</feature>
<protein>
    <recommendedName>
        <fullName evidence="3">asparagine synthase (glutamine-hydrolyzing)</fullName>
        <ecNumber evidence="3">6.3.5.4</ecNumber>
    </recommendedName>
</protein>
<comment type="caution">
    <text evidence="13">The sequence shown here is derived from an EMBL/GenBank/DDBJ whole genome shotgun (WGS) entry which is preliminary data.</text>
</comment>
<evidence type="ECO:0000256" key="10">
    <source>
        <dbReference type="PIRSR" id="PIRSR001589-2"/>
    </source>
</evidence>
<dbReference type="CDD" id="cd01991">
    <property type="entry name" value="Asn_synthase_B_C"/>
    <property type="match status" value="1"/>
</dbReference>
<evidence type="ECO:0000313" key="14">
    <source>
        <dbReference type="Proteomes" id="UP000036356"/>
    </source>
</evidence>
<dbReference type="Pfam" id="PF00733">
    <property type="entry name" value="Asn_synthase"/>
    <property type="match status" value="1"/>
</dbReference>
<dbReference type="RefSeq" id="WP_047809952.1">
    <property type="nucleotide sequence ID" value="NZ_LDZY01000006.1"/>
</dbReference>
<dbReference type="InterPro" id="IPR051786">
    <property type="entry name" value="ASN_synthetase/amidase"/>
</dbReference>
<evidence type="ECO:0000256" key="9">
    <source>
        <dbReference type="PIRSR" id="PIRSR001589-1"/>
    </source>
</evidence>
<sequence length="639" mass="73314">MCGICGLFGPAKYIDVPRLKQMTRIMKHRGPDEEAFYVSPTLAFGFRRLAIVDIKGGHQPLTNEDKRIRVIFNGEIYNYKELRDDLVSRGHFLQQAGDGEVLAHLYEEYGLDFPAKLRGTFAIALWDERLRRLLLVRDRLGVKPLYVRYNSESLAFASELGALLIGTEKPVINVQAVDQYLSYRYVPAPNTIFKGIYKVPPGTALLVTYKKGELQVRTKTFWLLPNVKKEISLKEASELVHTTLKEALQIRWPDEVQAAFYFSGGLDSSGLIAMHQLLCNEQARTYAIGFERPHHTRDFRYYSELDQARNAAKALQTQHYERVVPFAEVQQRLGQILTAMDEPIADPTAIPLYFLSEYASSRGEKVVFSGEGADELFGGYSTYLEPSNFRRYHQLPNWTRNVLEHVFPQKTERFSLSLSERYFGVGGLLRFSQKQSLYTTKMLSALAEEKSYFLNQHLLEDDLLPEEERMLQFDMCSWLPENTLMKSDKMTMQHGLEIRLPYLDHELVELGMSFPLPYKVTPKESKVVLRRALAGSLPKEMVTLPKNGFPVPLTAWLMDELKPDVKNVLLDPGARLREFFQPQKIEKMLQADSSHSSRLIWALYVLEVYLTFWQQTQNNICLKPSAEKNRIPKMGGGAI</sequence>
<evidence type="ECO:0000256" key="6">
    <source>
        <dbReference type="ARBA" id="ARBA00022888"/>
    </source>
</evidence>
<dbReference type="NCBIfam" id="TIGR01536">
    <property type="entry name" value="asn_synth_AEB"/>
    <property type="match status" value="1"/>
</dbReference>
<evidence type="ECO:0000256" key="7">
    <source>
        <dbReference type="ARBA" id="ARBA00022962"/>
    </source>
</evidence>
<comment type="catalytic activity">
    <reaction evidence="8">
        <text>L-aspartate + L-glutamine + ATP + H2O = L-asparagine + L-glutamate + AMP + diphosphate + H(+)</text>
        <dbReference type="Rhea" id="RHEA:12228"/>
        <dbReference type="ChEBI" id="CHEBI:15377"/>
        <dbReference type="ChEBI" id="CHEBI:15378"/>
        <dbReference type="ChEBI" id="CHEBI:29985"/>
        <dbReference type="ChEBI" id="CHEBI:29991"/>
        <dbReference type="ChEBI" id="CHEBI:30616"/>
        <dbReference type="ChEBI" id="CHEBI:33019"/>
        <dbReference type="ChEBI" id="CHEBI:58048"/>
        <dbReference type="ChEBI" id="CHEBI:58359"/>
        <dbReference type="ChEBI" id="CHEBI:456215"/>
        <dbReference type="EC" id="6.3.5.4"/>
    </reaction>
</comment>
<dbReference type="PATRIC" id="fig|476652.3.peg.2176"/>
<dbReference type="SUPFAM" id="SSF56235">
    <property type="entry name" value="N-terminal nucleophile aminohydrolases (Ntn hydrolases)"/>
    <property type="match status" value="1"/>
</dbReference>
<dbReference type="SUPFAM" id="SSF52402">
    <property type="entry name" value="Adenine nucleotide alpha hydrolases-like"/>
    <property type="match status" value="1"/>
</dbReference>
<dbReference type="PROSITE" id="PS51278">
    <property type="entry name" value="GATASE_TYPE_2"/>
    <property type="match status" value="1"/>
</dbReference>
<dbReference type="PANTHER" id="PTHR43284:SF1">
    <property type="entry name" value="ASPARAGINE SYNTHETASE"/>
    <property type="match status" value="1"/>
</dbReference>
<dbReference type="GO" id="GO:0005829">
    <property type="term" value="C:cytosol"/>
    <property type="evidence" value="ECO:0007669"/>
    <property type="project" value="TreeGrafter"/>
</dbReference>
<dbReference type="InterPro" id="IPR001962">
    <property type="entry name" value="Asn_synthase"/>
</dbReference>
<dbReference type="Gene3D" id="3.60.20.10">
    <property type="entry name" value="Glutamine Phosphoribosylpyrophosphate, subunit 1, domain 1"/>
    <property type="match status" value="1"/>
</dbReference>
<evidence type="ECO:0000313" key="13">
    <source>
        <dbReference type="EMBL" id="KLU66062.1"/>
    </source>
</evidence>
<dbReference type="InterPro" id="IPR006426">
    <property type="entry name" value="Asn_synth_AEB"/>
</dbReference>
<comment type="pathway">
    <text evidence="1">Amino-acid biosynthesis; L-asparagine biosynthesis; L-asparagine from L-aspartate (L-Gln route): step 1/1.</text>
</comment>
<keyword evidence="6 9" id="KW-0061">Asparagine biosynthesis</keyword>
<organism evidence="13 14">
    <name type="scientific">Desulfosporosinus acididurans</name>
    <dbReference type="NCBI Taxonomy" id="476652"/>
    <lineage>
        <taxon>Bacteria</taxon>
        <taxon>Bacillati</taxon>
        <taxon>Bacillota</taxon>
        <taxon>Clostridia</taxon>
        <taxon>Eubacteriales</taxon>
        <taxon>Desulfitobacteriaceae</taxon>
        <taxon>Desulfosporosinus</taxon>
    </lineage>
</organism>
<dbReference type="CDD" id="cd00712">
    <property type="entry name" value="AsnB"/>
    <property type="match status" value="1"/>
</dbReference>
<feature type="active site" description="For GATase activity" evidence="9">
    <location>
        <position position="2"/>
    </location>
</feature>
<comment type="similarity">
    <text evidence="2">Belongs to the asparagine synthetase family.</text>
</comment>
<name>A0A0J1FS06_9FIRM</name>
<keyword evidence="14" id="KW-1185">Reference proteome</keyword>
<evidence type="ECO:0000256" key="5">
    <source>
        <dbReference type="ARBA" id="ARBA00022840"/>
    </source>
</evidence>
<dbReference type="AlphaFoldDB" id="A0A0J1FS06"/>
<dbReference type="PANTHER" id="PTHR43284">
    <property type="entry name" value="ASPARAGINE SYNTHETASE (GLUTAMINE-HYDROLYZING)"/>
    <property type="match status" value="1"/>
</dbReference>
<keyword evidence="7 9" id="KW-0315">Glutamine amidotransferase</keyword>
<gene>
    <name evidence="13" type="primary">asnB</name>
    <name evidence="13" type="ORF">DEAC_c21010</name>
</gene>
<dbReference type="EC" id="6.3.5.4" evidence="3"/>
<proteinExistence type="inferred from homology"/>
<dbReference type="Proteomes" id="UP000036356">
    <property type="component" value="Unassembled WGS sequence"/>
</dbReference>
<dbReference type="InterPro" id="IPR033738">
    <property type="entry name" value="AsnB_N"/>
</dbReference>
<dbReference type="GO" id="GO:0004066">
    <property type="term" value="F:asparagine synthase (glutamine-hydrolyzing) activity"/>
    <property type="evidence" value="ECO:0007669"/>
    <property type="project" value="UniProtKB-EC"/>
</dbReference>
<dbReference type="InterPro" id="IPR029055">
    <property type="entry name" value="Ntn_hydrolases_N"/>
</dbReference>
<dbReference type="STRING" id="476652.DEAC_c21010"/>
<keyword evidence="4 10" id="KW-0547">Nucleotide-binding</keyword>
<keyword evidence="9" id="KW-0028">Amino-acid biosynthesis</keyword>
<dbReference type="Pfam" id="PF13537">
    <property type="entry name" value="GATase_7"/>
    <property type="match status" value="1"/>
</dbReference>
<dbReference type="GO" id="GO:0005524">
    <property type="term" value="F:ATP binding"/>
    <property type="evidence" value="ECO:0007669"/>
    <property type="project" value="UniProtKB-KW"/>
</dbReference>
<dbReference type="GO" id="GO:0006529">
    <property type="term" value="P:asparagine biosynthetic process"/>
    <property type="evidence" value="ECO:0007669"/>
    <property type="project" value="UniProtKB-KW"/>
</dbReference>
<dbReference type="PIRSF" id="PIRSF001589">
    <property type="entry name" value="Asn_synthetase_glu-h"/>
    <property type="match status" value="1"/>
</dbReference>
<keyword evidence="13" id="KW-0436">Ligase</keyword>
<evidence type="ECO:0000259" key="12">
    <source>
        <dbReference type="PROSITE" id="PS51278"/>
    </source>
</evidence>
<evidence type="ECO:0000256" key="8">
    <source>
        <dbReference type="ARBA" id="ARBA00048741"/>
    </source>
</evidence>
<dbReference type="InterPro" id="IPR017932">
    <property type="entry name" value="GATase_2_dom"/>
</dbReference>
<reference evidence="13 14" key="1">
    <citation type="submission" date="2015-06" db="EMBL/GenBank/DDBJ databases">
        <title>Draft genome of the moderately acidophilic sulfate reducer Candidatus Desulfosporosinus acididurans strain M1.</title>
        <authorList>
            <person name="Poehlein A."/>
            <person name="Petzsch P."/>
            <person name="Johnson B.D."/>
            <person name="Schloemann M."/>
            <person name="Daniel R."/>
            <person name="Muehling M."/>
        </authorList>
    </citation>
    <scope>NUCLEOTIDE SEQUENCE [LARGE SCALE GENOMIC DNA]</scope>
    <source>
        <strain evidence="13 14">M1</strain>
    </source>
</reference>
<feature type="site" description="Important for beta-aspartyl-AMP intermediate formation" evidence="11">
    <location>
        <position position="371"/>
    </location>
</feature>
<evidence type="ECO:0000256" key="11">
    <source>
        <dbReference type="PIRSR" id="PIRSR001589-3"/>
    </source>
</evidence>
<dbReference type="InterPro" id="IPR014729">
    <property type="entry name" value="Rossmann-like_a/b/a_fold"/>
</dbReference>
<evidence type="ECO:0000256" key="2">
    <source>
        <dbReference type="ARBA" id="ARBA00005752"/>
    </source>
</evidence>
<feature type="binding site" evidence="10">
    <location>
        <position position="98"/>
    </location>
    <ligand>
        <name>L-glutamine</name>
        <dbReference type="ChEBI" id="CHEBI:58359"/>
    </ligand>
</feature>
<evidence type="ECO:0000256" key="1">
    <source>
        <dbReference type="ARBA" id="ARBA00005187"/>
    </source>
</evidence>